<protein>
    <recommendedName>
        <fullName evidence="4">Phosphatidylglycerol/phosphatidylinositol transfer protein</fullName>
    </recommendedName>
</protein>
<proteinExistence type="predicted"/>
<dbReference type="Proteomes" id="UP001150238">
    <property type="component" value="Unassembled WGS sequence"/>
</dbReference>
<reference evidence="2" key="1">
    <citation type="submission" date="2022-08" db="EMBL/GenBank/DDBJ databases">
        <authorList>
            <consortium name="DOE Joint Genome Institute"/>
            <person name="Min B."/>
            <person name="Riley R."/>
            <person name="Sierra-Patev S."/>
            <person name="Naranjo-Ortiz M."/>
            <person name="Looney B."/>
            <person name="Konkel Z."/>
            <person name="Slot J.C."/>
            <person name="Sakamoto Y."/>
            <person name="Steenwyk J.L."/>
            <person name="Rokas A."/>
            <person name="Carro J."/>
            <person name="Camarero S."/>
            <person name="Ferreira P."/>
            <person name="Molpeceres G."/>
            <person name="Ruiz-Duenas F.J."/>
            <person name="Serrano A."/>
            <person name="Henrissat B."/>
            <person name="Drula E."/>
            <person name="Hughes K.W."/>
            <person name="Mata J.L."/>
            <person name="Ishikawa N.K."/>
            <person name="Vargas-Isla R."/>
            <person name="Ushijima S."/>
            <person name="Smith C.A."/>
            <person name="Ahrendt S."/>
            <person name="Andreopoulos W."/>
            <person name="He G."/>
            <person name="Labutti K."/>
            <person name="Lipzen A."/>
            <person name="Ng V."/>
            <person name="Sandor L."/>
            <person name="Barry K."/>
            <person name="Martinez A.T."/>
            <person name="Xiao Y."/>
            <person name="Gibbons J.G."/>
            <person name="Terashima K."/>
            <person name="Hibbett D.S."/>
            <person name="Grigoriev I.V."/>
        </authorList>
    </citation>
    <scope>NUCLEOTIDE SEQUENCE</scope>
    <source>
        <strain evidence="2">Sp2 HRB7682 ss15</strain>
    </source>
</reference>
<name>A0A9W9AKZ3_9AGAR</name>
<keyword evidence="1" id="KW-0732">Signal</keyword>
<dbReference type="AlphaFoldDB" id="A0A9W9AKZ3"/>
<evidence type="ECO:0000256" key="1">
    <source>
        <dbReference type="SAM" id="SignalP"/>
    </source>
</evidence>
<comment type="caution">
    <text evidence="2">The sequence shown here is derived from an EMBL/GenBank/DDBJ whole genome shotgun (WGS) entry which is preliminary data.</text>
</comment>
<feature type="chain" id="PRO_5040833729" description="Phosphatidylglycerol/phosphatidylinositol transfer protein" evidence="1">
    <location>
        <begin position="17"/>
        <end position="173"/>
    </location>
</feature>
<dbReference type="Pfam" id="PF19271">
    <property type="entry name" value="Nis1"/>
    <property type="match status" value="1"/>
</dbReference>
<feature type="signal peptide" evidence="1">
    <location>
        <begin position="1"/>
        <end position="16"/>
    </location>
</feature>
<dbReference type="EMBL" id="JANVFS010000011">
    <property type="protein sequence ID" value="KAJ4485073.1"/>
    <property type="molecule type" value="Genomic_DNA"/>
</dbReference>
<dbReference type="InterPro" id="IPR045469">
    <property type="entry name" value="Nis1"/>
</dbReference>
<sequence length="173" mass="18021">MKFYVSLLAIVSAVVAQSAQIGAPQAGSSVVAGSNFTVMIERPNSLSSSQEVSIVIGLAPCGETDCPDPKSELGEILYQGPFNPQYATPPGSLPPHQNYSLQVPASFAVGRATLAVAHLSLIGAIMSPNLDFSNTTVTITNASSGTNLTARTIRSMRILGNRTCSLTTPDIIL</sequence>
<evidence type="ECO:0000313" key="2">
    <source>
        <dbReference type="EMBL" id="KAJ4485073.1"/>
    </source>
</evidence>
<gene>
    <name evidence="2" type="ORF">C8J55DRAFT_559225</name>
</gene>
<accession>A0A9W9AKZ3</accession>
<evidence type="ECO:0000313" key="3">
    <source>
        <dbReference type="Proteomes" id="UP001150238"/>
    </source>
</evidence>
<reference evidence="2" key="2">
    <citation type="journal article" date="2023" name="Proc. Natl. Acad. Sci. U.S.A.">
        <title>A global phylogenomic analysis of the shiitake genus Lentinula.</title>
        <authorList>
            <person name="Sierra-Patev S."/>
            <person name="Min B."/>
            <person name="Naranjo-Ortiz M."/>
            <person name="Looney B."/>
            <person name="Konkel Z."/>
            <person name="Slot J.C."/>
            <person name="Sakamoto Y."/>
            <person name="Steenwyk J.L."/>
            <person name="Rokas A."/>
            <person name="Carro J."/>
            <person name="Camarero S."/>
            <person name="Ferreira P."/>
            <person name="Molpeceres G."/>
            <person name="Ruiz-Duenas F.J."/>
            <person name="Serrano A."/>
            <person name="Henrissat B."/>
            <person name="Drula E."/>
            <person name="Hughes K.W."/>
            <person name="Mata J.L."/>
            <person name="Ishikawa N.K."/>
            <person name="Vargas-Isla R."/>
            <person name="Ushijima S."/>
            <person name="Smith C.A."/>
            <person name="Donoghue J."/>
            <person name="Ahrendt S."/>
            <person name="Andreopoulos W."/>
            <person name="He G."/>
            <person name="LaButti K."/>
            <person name="Lipzen A."/>
            <person name="Ng V."/>
            <person name="Riley R."/>
            <person name="Sandor L."/>
            <person name="Barry K."/>
            <person name="Martinez A.T."/>
            <person name="Xiao Y."/>
            <person name="Gibbons J.G."/>
            <person name="Terashima K."/>
            <person name="Grigoriev I.V."/>
            <person name="Hibbett D."/>
        </authorList>
    </citation>
    <scope>NUCLEOTIDE SEQUENCE</scope>
    <source>
        <strain evidence="2">Sp2 HRB7682 ss15</strain>
    </source>
</reference>
<evidence type="ECO:0008006" key="4">
    <source>
        <dbReference type="Google" id="ProtNLM"/>
    </source>
</evidence>
<organism evidence="2 3">
    <name type="scientific">Lentinula lateritia</name>
    <dbReference type="NCBI Taxonomy" id="40482"/>
    <lineage>
        <taxon>Eukaryota</taxon>
        <taxon>Fungi</taxon>
        <taxon>Dikarya</taxon>
        <taxon>Basidiomycota</taxon>
        <taxon>Agaricomycotina</taxon>
        <taxon>Agaricomycetes</taxon>
        <taxon>Agaricomycetidae</taxon>
        <taxon>Agaricales</taxon>
        <taxon>Marasmiineae</taxon>
        <taxon>Omphalotaceae</taxon>
        <taxon>Lentinula</taxon>
    </lineage>
</organism>